<dbReference type="PANTHER" id="PTHR43283:SF3">
    <property type="entry name" value="BETA-LACTAMASE FAMILY PROTEIN (AFU_ORTHOLOGUE AFUA_5G07500)"/>
    <property type="match status" value="1"/>
</dbReference>
<dbReference type="Pfam" id="PF00144">
    <property type="entry name" value="Beta-lactamase"/>
    <property type="match status" value="1"/>
</dbReference>
<sequence length="376" mass="40611">MKNLTLLLAPIVLLTACGGQGQMTQAPALTSLAESSTSAECSRLSLESAIDSTLQSIVTDVNDFSFYVEDINGDSYEFNRGNSTLQTPYESASTSKWVTAAVIMQLVDSGLLSLTDMPNTFLSQDEWPMPARDPLSGLTLAQLLSFTSGLNRTPICTNAPNSDFFACINNIARNNRLFNSTPGAEFYYGSSHLQVAGAMAIKALGGEDADYGWSDVFANFKSLTGLFPTSAYNLPSVENPRLAGGMTWTGEEYINFIRAFRDLDFYTSPAIVDQMTSDQLNGAVVANSPALDGIGEDWHYGFGMWVECHQSSFSDACLPTEQVSSPGAYGAYPFLNIAEGYFGLVARQGELGTFSEGYAIYDAIRDDVEAWAACPN</sequence>
<dbReference type="AlphaFoldDB" id="C5BLE8"/>
<dbReference type="PANTHER" id="PTHR43283">
    <property type="entry name" value="BETA-LACTAMASE-RELATED"/>
    <property type="match status" value="1"/>
</dbReference>
<feature type="domain" description="Beta-lactamase-related" evidence="2">
    <location>
        <begin position="83"/>
        <end position="341"/>
    </location>
</feature>
<dbReference type="InterPro" id="IPR012338">
    <property type="entry name" value="Beta-lactam/transpept-like"/>
</dbReference>
<name>C5BLE8_TERTT</name>
<dbReference type="RefSeq" id="WP_015817407.1">
    <property type="nucleotide sequence ID" value="NC_012997.1"/>
</dbReference>
<proteinExistence type="predicted"/>
<accession>C5BLE8</accession>
<dbReference type="InterPro" id="IPR001466">
    <property type="entry name" value="Beta-lactam-related"/>
</dbReference>
<dbReference type="eggNOG" id="COG1680">
    <property type="taxonomic scope" value="Bacteria"/>
</dbReference>
<dbReference type="InterPro" id="IPR050789">
    <property type="entry name" value="Diverse_Enzym_Activities"/>
</dbReference>
<keyword evidence="1" id="KW-0732">Signal</keyword>
<protein>
    <submittedName>
        <fullName evidence="3">Beta-lactamase</fullName>
    </submittedName>
</protein>
<evidence type="ECO:0000256" key="1">
    <source>
        <dbReference type="SAM" id="SignalP"/>
    </source>
</evidence>
<evidence type="ECO:0000313" key="3">
    <source>
        <dbReference type="EMBL" id="ACR11295.1"/>
    </source>
</evidence>
<gene>
    <name evidence="3" type="ordered locus">TERTU_0165</name>
</gene>
<dbReference type="PROSITE" id="PS51257">
    <property type="entry name" value="PROKAR_LIPOPROTEIN"/>
    <property type="match status" value="1"/>
</dbReference>
<dbReference type="OrthoDB" id="5705574at2"/>
<evidence type="ECO:0000313" key="4">
    <source>
        <dbReference type="Proteomes" id="UP000009080"/>
    </source>
</evidence>
<dbReference type="STRING" id="377629.TERTU_0165"/>
<organism evidence="3 4">
    <name type="scientific">Teredinibacter turnerae (strain ATCC 39867 / T7901)</name>
    <dbReference type="NCBI Taxonomy" id="377629"/>
    <lineage>
        <taxon>Bacteria</taxon>
        <taxon>Pseudomonadati</taxon>
        <taxon>Pseudomonadota</taxon>
        <taxon>Gammaproteobacteria</taxon>
        <taxon>Cellvibrionales</taxon>
        <taxon>Cellvibrionaceae</taxon>
        <taxon>Teredinibacter</taxon>
    </lineage>
</organism>
<evidence type="ECO:0000259" key="2">
    <source>
        <dbReference type="Pfam" id="PF00144"/>
    </source>
</evidence>
<dbReference type="Gene3D" id="3.40.710.10">
    <property type="entry name" value="DD-peptidase/beta-lactamase superfamily"/>
    <property type="match status" value="1"/>
</dbReference>
<dbReference type="EMBL" id="CP001614">
    <property type="protein sequence ID" value="ACR11295.1"/>
    <property type="molecule type" value="Genomic_DNA"/>
</dbReference>
<feature type="chain" id="PRO_5002948694" evidence="1">
    <location>
        <begin position="22"/>
        <end position="376"/>
    </location>
</feature>
<dbReference type="Proteomes" id="UP000009080">
    <property type="component" value="Chromosome"/>
</dbReference>
<keyword evidence="4" id="KW-1185">Reference proteome</keyword>
<dbReference type="KEGG" id="ttu:TERTU_0165"/>
<dbReference type="HOGENOM" id="CLU_786857_0_0_6"/>
<feature type="signal peptide" evidence="1">
    <location>
        <begin position="1"/>
        <end position="21"/>
    </location>
</feature>
<reference evidence="3 4" key="1">
    <citation type="journal article" date="2009" name="PLoS ONE">
        <title>The complete genome of Teredinibacter turnerae T7901: an intracellular endosymbiont of marine wood-boring bivalves (shipworms).</title>
        <authorList>
            <person name="Yang J.C."/>
            <person name="Madupu R."/>
            <person name="Durkin A.S."/>
            <person name="Ekborg N.A."/>
            <person name="Pedamallu C.S."/>
            <person name="Hostetler J.B."/>
            <person name="Radune D."/>
            <person name="Toms B.S."/>
            <person name="Henrissat B."/>
            <person name="Coutinho P.M."/>
            <person name="Schwarz S."/>
            <person name="Field L."/>
            <person name="Trindade-Silva A.E."/>
            <person name="Soares C.A.G."/>
            <person name="Elshahawi S."/>
            <person name="Hanora A."/>
            <person name="Schmidt E.W."/>
            <person name="Haygood M.G."/>
            <person name="Posfai J."/>
            <person name="Benner J."/>
            <person name="Madinger C."/>
            <person name="Nove J."/>
            <person name="Anton B."/>
            <person name="Chaudhary K."/>
            <person name="Foster J."/>
            <person name="Holman A."/>
            <person name="Kumar S."/>
            <person name="Lessard P.A."/>
            <person name="Luyten Y.A."/>
            <person name="Slatko B."/>
            <person name="Wood N."/>
            <person name="Wu B."/>
            <person name="Teplitski M."/>
            <person name="Mougous J.D."/>
            <person name="Ward N."/>
            <person name="Eisen J.A."/>
            <person name="Badger J.H."/>
            <person name="Distel D.L."/>
        </authorList>
    </citation>
    <scope>NUCLEOTIDE SEQUENCE [LARGE SCALE GENOMIC DNA]</scope>
    <source>
        <strain evidence="4">ATCC 39867 / T7901</strain>
    </source>
</reference>
<dbReference type="SUPFAM" id="SSF56601">
    <property type="entry name" value="beta-lactamase/transpeptidase-like"/>
    <property type="match status" value="1"/>
</dbReference>